<dbReference type="GO" id="GO:0004965">
    <property type="term" value="F:G protein-coupled GABA receptor activity"/>
    <property type="evidence" value="ECO:0007669"/>
    <property type="project" value="InterPro"/>
</dbReference>
<keyword evidence="2 10" id="KW-0812">Transmembrane</keyword>
<evidence type="ECO:0000256" key="5">
    <source>
        <dbReference type="ARBA" id="ARBA00023136"/>
    </source>
</evidence>
<dbReference type="InterPro" id="IPR002455">
    <property type="entry name" value="GPCR3_GABA-B"/>
</dbReference>
<accession>A0A9N8HJI4</accession>
<dbReference type="EMBL" id="CAICTM010000767">
    <property type="protein sequence ID" value="CAB9516221.1"/>
    <property type="molecule type" value="Genomic_DNA"/>
</dbReference>
<keyword evidence="13" id="KW-1185">Reference proteome</keyword>
<dbReference type="Pfam" id="PF01094">
    <property type="entry name" value="ANF_receptor"/>
    <property type="match status" value="1"/>
</dbReference>
<comment type="caution">
    <text evidence="12">The sequence shown here is derived from an EMBL/GenBank/DDBJ whole genome shotgun (WGS) entry which is preliminary data.</text>
</comment>
<evidence type="ECO:0000256" key="9">
    <source>
        <dbReference type="SAM" id="MobiDB-lite"/>
    </source>
</evidence>
<sequence length="852" mass="94713">MASVSNSSDAVDGSITNGDSDRGGYPWTRAGSSVVQLDENTRFGHLLGLHTLSTTEVINGEVERSIINVFYTGTAAAFLAWKHFEERRGDILPNLPSLLDGCDFHMSYQLHDNRWSGLEAATNLLGALEDDNNRENASPVGDPFAFFGDYWSSVSKPLAILGGAFQIPQMTLANAVELGDFPFLSSTTASVARDAEAAILFFRDLGVKDLAGIFINDSWGNSFHAFMRKFALDHGIRLTSFSYDKNNIERSIIDLKESKRRHVIAVMHDWRQVLRIAHQHGIVGNPEYFWLASETKSWTHDTFRLDKETDADLAHALHGIATINPYVDPNPAFEQAMSDLRNDPTVQQEYLSTMAEPELFDGFDFSVYEPSPFLYSTFDAILTMGIAACNTPHPLFNASELFQTITQTSFMGLSGNITLDPITGVRISETVDFGIEYILLSEEKSDDQSFRFDSRLATVVVGHQLEHRAPMVFNDNTTILPPAIPPVEGVNLNLIPPAALVVGYIMAAVAISTSFGFCTWTVYNRATPFVRVSQPFFLFQLCLGTFLMALAIIPLSLPGSSPEQGPNRGLDAACMSVIWLVALGFVISMSALLSKTWRLIKLYQSGSRLRRINIKIKDVMLPFVVLMVINVTLLLCITLVTPFTYQRVDMENYDQFGRNLESYGTCNYFRPTDTRVWAFVIPLWLVDSIAIFIGMYQCYRTRNLAREISESYYLTLIMGSIIETLCLGVPMLVVASDNPTASFLVGSFLLCASCLTVLLPIFIPKFYARKRNAQSVMNLMRQTSQQRSSWGRSDMTLTAEQMRTGITPVFRPSLDPSSANGVLRNVSGLDLTSHVDHSGGFMNASIQSHSVR</sequence>
<feature type="transmembrane region" description="Helical" evidence="10">
    <location>
        <begin position="711"/>
        <end position="735"/>
    </location>
</feature>
<evidence type="ECO:0000256" key="2">
    <source>
        <dbReference type="ARBA" id="ARBA00022692"/>
    </source>
</evidence>
<evidence type="ECO:0000256" key="7">
    <source>
        <dbReference type="ARBA" id="ARBA00023180"/>
    </source>
</evidence>
<keyword evidence="8" id="KW-0807">Transducer</keyword>
<name>A0A9N8HJI4_9STRA</name>
<evidence type="ECO:0000256" key="6">
    <source>
        <dbReference type="ARBA" id="ARBA00023170"/>
    </source>
</evidence>
<evidence type="ECO:0000256" key="4">
    <source>
        <dbReference type="ARBA" id="ARBA00023040"/>
    </source>
</evidence>
<dbReference type="InterPro" id="IPR028082">
    <property type="entry name" value="Peripla_BP_I"/>
</dbReference>
<comment type="subcellular location">
    <subcellularLocation>
        <location evidence="1">Membrane</location>
        <topology evidence="1">Multi-pass membrane protein</topology>
    </subcellularLocation>
</comment>
<dbReference type="CDD" id="cd15047">
    <property type="entry name" value="7tmC_GABA-B-like"/>
    <property type="match status" value="1"/>
</dbReference>
<dbReference type="AlphaFoldDB" id="A0A9N8HJI4"/>
<dbReference type="SUPFAM" id="SSF53822">
    <property type="entry name" value="Periplasmic binding protein-like I"/>
    <property type="match status" value="1"/>
</dbReference>
<dbReference type="InterPro" id="IPR017978">
    <property type="entry name" value="GPCR_3_C"/>
</dbReference>
<dbReference type="PANTHER" id="PTHR10519:SF20">
    <property type="entry name" value="G-PROTEIN COUPLED RECEPTOR 156-RELATED"/>
    <property type="match status" value="1"/>
</dbReference>
<dbReference type="PANTHER" id="PTHR10519">
    <property type="entry name" value="GABA-B RECEPTOR"/>
    <property type="match status" value="1"/>
</dbReference>
<organism evidence="12 13">
    <name type="scientific">Seminavis robusta</name>
    <dbReference type="NCBI Taxonomy" id="568900"/>
    <lineage>
        <taxon>Eukaryota</taxon>
        <taxon>Sar</taxon>
        <taxon>Stramenopiles</taxon>
        <taxon>Ochrophyta</taxon>
        <taxon>Bacillariophyta</taxon>
        <taxon>Bacillariophyceae</taxon>
        <taxon>Bacillariophycidae</taxon>
        <taxon>Naviculales</taxon>
        <taxon>Naviculaceae</taxon>
        <taxon>Seminavis</taxon>
    </lineage>
</organism>
<evidence type="ECO:0000256" key="1">
    <source>
        <dbReference type="ARBA" id="ARBA00004141"/>
    </source>
</evidence>
<keyword evidence="7" id="KW-0325">Glycoprotein</keyword>
<feature type="transmembrane region" description="Helical" evidence="10">
    <location>
        <begin position="677"/>
        <end position="699"/>
    </location>
</feature>
<feature type="transmembrane region" description="Helical" evidence="10">
    <location>
        <begin position="501"/>
        <end position="523"/>
    </location>
</feature>
<evidence type="ECO:0000256" key="8">
    <source>
        <dbReference type="ARBA" id="ARBA00023224"/>
    </source>
</evidence>
<gene>
    <name evidence="12" type="ORF">SEMRO_768_G199680.1</name>
</gene>
<evidence type="ECO:0000313" key="12">
    <source>
        <dbReference type="EMBL" id="CAB9516221.1"/>
    </source>
</evidence>
<feature type="transmembrane region" description="Helical" evidence="10">
    <location>
        <begin position="621"/>
        <end position="645"/>
    </location>
</feature>
<evidence type="ECO:0000256" key="3">
    <source>
        <dbReference type="ARBA" id="ARBA00022989"/>
    </source>
</evidence>
<evidence type="ECO:0000259" key="11">
    <source>
        <dbReference type="PROSITE" id="PS50259"/>
    </source>
</evidence>
<dbReference type="OrthoDB" id="2148698at2759"/>
<keyword evidence="3 10" id="KW-1133">Transmembrane helix</keyword>
<dbReference type="GO" id="GO:0038039">
    <property type="term" value="C:G protein-coupled receptor heterodimeric complex"/>
    <property type="evidence" value="ECO:0007669"/>
    <property type="project" value="TreeGrafter"/>
</dbReference>
<dbReference type="InterPro" id="IPR001828">
    <property type="entry name" value="ANF_lig-bd_rcpt"/>
</dbReference>
<feature type="transmembrane region" description="Helical" evidence="10">
    <location>
        <begin position="577"/>
        <end position="600"/>
    </location>
</feature>
<proteinExistence type="predicted"/>
<evidence type="ECO:0000313" key="13">
    <source>
        <dbReference type="Proteomes" id="UP001153069"/>
    </source>
</evidence>
<dbReference type="Pfam" id="PF00003">
    <property type="entry name" value="7tm_3"/>
    <property type="match status" value="1"/>
</dbReference>
<feature type="domain" description="G-protein coupled receptors family 3 profile" evidence="11">
    <location>
        <begin position="572"/>
        <end position="767"/>
    </location>
</feature>
<feature type="transmembrane region" description="Helical" evidence="10">
    <location>
        <begin position="741"/>
        <end position="763"/>
    </location>
</feature>
<feature type="region of interest" description="Disordered" evidence="9">
    <location>
        <begin position="1"/>
        <end position="24"/>
    </location>
</feature>
<feature type="compositionally biased region" description="Polar residues" evidence="9">
    <location>
        <begin position="1"/>
        <end position="18"/>
    </location>
</feature>
<evidence type="ECO:0000256" key="10">
    <source>
        <dbReference type="SAM" id="Phobius"/>
    </source>
</evidence>
<keyword evidence="6 12" id="KW-0675">Receptor</keyword>
<keyword evidence="5 10" id="KW-0472">Membrane</keyword>
<protein>
    <submittedName>
        <fullName evidence="12">Gamma-aminobutyric acid (GABA) B receptor</fullName>
    </submittedName>
</protein>
<reference evidence="12" key="1">
    <citation type="submission" date="2020-06" db="EMBL/GenBank/DDBJ databases">
        <authorList>
            <consortium name="Plant Systems Biology data submission"/>
        </authorList>
    </citation>
    <scope>NUCLEOTIDE SEQUENCE</scope>
    <source>
        <strain evidence="12">D6</strain>
    </source>
</reference>
<dbReference type="PROSITE" id="PS50259">
    <property type="entry name" value="G_PROTEIN_RECEP_F3_4"/>
    <property type="match status" value="1"/>
</dbReference>
<feature type="transmembrane region" description="Helical" evidence="10">
    <location>
        <begin position="535"/>
        <end position="557"/>
    </location>
</feature>
<dbReference type="Gene3D" id="3.40.50.2300">
    <property type="match status" value="2"/>
</dbReference>
<dbReference type="Proteomes" id="UP001153069">
    <property type="component" value="Unassembled WGS sequence"/>
</dbReference>
<keyword evidence="4" id="KW-0297">G-protein coupled receptor</keyword>